<evidence type="ECO:0000313" key="1">
    <source>
        <dbReference type="EMBL" id="MFC6668799.1"/>
    </source>
</evidence>
<accession>A0ABW1ZTS6</accession>
<dbReference type="RefSeq" id="WP_379907358.1">
    <property type="nucleotide sequence ID" value="NZ_JBHSWE010000001.1"/>
</dbReference>
<comment type="caution">
    <text evidence="1">The sequence shown here is derived from an EMBL/GenBank/DDBJ whole genome shotgun (WGS) entry which is preliminary data.</text>
</comment>
<sequence>MARSACATVQPCAVRILGYPDARPLVGLRLGQLMPPLNLLLPSRRETIRRSQQPLVGLEVSPTLPQRGRLHWRLSLSALRGADQVLGVAIVIEMSPKCDKGLRAARRRAPGRDGSVFGCLR</sequence>
<gene>
    <name evidence="1" type="ORF">ACFQDL_00720</name>
</gene>
<proteinExistence type="predicted"/>
<dbReference type="Proteomes" id="UP001596422">
    <property type="component" value="Unassembled WGS sequence"/>
</dbReference>
<reference evidence="2" key="1">
    <citation type="journal article" date="2019" name="Int. J. Syst. Evol. Microbiol.">
        <title>The Global Catalogue of Microorganisms (GCM) 10K type strain sequencing project: providing services to taxonomists for standard genome sequencing and annotation.</title>
        <authorList>
            <consortium name="The Broad Institute Genomics Platform"/>
            <consortium name="The Broad Institute Genome Sequencing Center for Infectious Disease"/>
            <person name="Wu L."/>
            <person name="Ma J."/>
        </authorList>
    </citation>
    <scope>NUCLEOTIDE SEQUENCE [LARGE SCALE GENOMIC DNA]</scope>
    <source>
        <strain evidence="2">NBRC 111756</strain>
    </source>
</reference>
<keyword evidence="2" id="KW-1185">Reference proteome</keyword>
<name>A0ABW1ZTS6_9GAMM</name>
<evidence type="ECO:0000313" key="2">
    <source>
        <dbReference type="Proteomes" id="UP001596422"/>
    </source>
</evidence>
<protein>
    <submittedName>
        <fullName evidence="1">Uncharacterized protein</fullName>
    </submittedName>
</protein>
<organism evidence="1 2">
    <name type="scientific">Marinobacterium aestuariivivens</name>
    <dbReference type="NCBI Taxonomy" id="1698799"/>
    <lineage>
        <taxon>Bacteria</taxon>
        <taxon>Pseudomonadati</taxon>
        <taxon>Pseudomonadota</taxon>
        <taxon>Gammaproteobacteria</taxon>
        <taxon>Oceanospirillales</taxon>
        <taxon>Oceanospirillaceae</taxon>
        <taxon>Marinobacterium</taxon>
    </lineage>
</organism>
<dbReference type="EMBL" id="JBHSWE010000001">
    <property type="protein sequence ID" value="MFC6668799.1"/>
    <property type="molecule type" value="Genomic_DNA"/>
</dbReference>